<organism evidence="2 3">
    <name type="scientific">Halosimplex litoreum</name>
    <dbReference type="NCBI Taxonomy" id="1198301"/>
    <lineage>
        <taxon>Archaea</taxon>
        <taxon>Methanobacteriati</taxon>
        <taxon>Methanobacteriota</taxon>
        <taxon>Stenosarchaea group</taxon>
        <taxon>Halobacteria</taxon>
        <taxon>Halobacteriales</taxon>
        <taxon>Haloarculaceae</taxon>
        <taxon>Halosimplex</taxon>
    </lineage>
</organism>
<dbReference type="PANTHER" id="PTHR13355">
    <property type="entry name" value="GLUCOSAMINE 6-PHOSPHATE N-ACETYLTRANSFERASE"/>
    <property type="match status" value="1"/>
</dbReference>
<keyword evidence="3" id="KW-1185">Reference proteome</keyword>
<evidence type="ECO:0000313" key="2">
    <source>
        <dbReference type="EMBL" id="QPV64301.1"/>
    </source>
</evidence>
<evidence type="ECO:0000313" key="3">
    <source>
        <dbReference type="Proteomes" id="UP000595001"/>
    </source>
</evidence>
<feature type="domain" description="N-acetyltransferase" evidence="1">
    <location>
        <begin position="2"/>
        <end position="147"/>
    </location>
</feature>
<dbReference type="PROSITE" id="PS51186">
    <property type="entry name" value="GNAT"/>
    <property type="match status" value="1"/>
</dbReference>
<dbReference type="InterPro" id="IPR039143">
    <property type="entry name" value="GNPNAT1-like"/>
</dbReference>
<name>A0A7T3G0Z9_9EURY</name>
<dbReference type="SUPFAM" id="SSF55729">
    <property type="entry name" value="Acyl-CoA N-acyltransferases (Nat)"/>
    <property type="match status" value="1"/>
</dbReference>
<dbReference type="Gene3D" id="3.40.630.30">
    <property type="match status" value="1"/>
</dbReference>
<dbReference type="EMBL" id="CP065856">
    <property type="protein sequence ID" value="QPV64301.1"/>
    <property type="molecule type" value="Genomic_DNA"/>
</dbReference>
<sequence length="147" mass="16584">MATVRSARRDELDELLELYRQLNPDDSELAPEAVADLWDEMLADDDLDIVVVEHGGRLVATCLLSVTKNLTRGARPFALIENVVTRETHRGEGFGSRCVEAAVERADERGCYKVMLLTGTDEAWKHEFYESCGFDREAKTGFTMDLR</sequence>
<accession>A0A7T3G0Z9</accession>
<protein>
    <submittedName>
        <fullName evidence="2">GNAT family N-acetyltransferase</fullName>
    </submittedName>
</protein>
<dbReference type="AlphaFoldDB" id="A0A7T3G0Z9"/>
<dbReference type="Pfam" id="PF00583">
    <property type="entry name" value="Acetyltransf_1"/>
    <property type="match status" value="1"/>
</dbReference>
<keyword evidence="2" id="KW-0808">Transferase</keyword>
<evidence type="ECO:0000259" key="1">
    <source>
        <dbReference type="PROSITE" id="PS51186"/>
    </source>
</evidence>
<dbReference type="PANTHER" id="PTHR13355:SF15">
    <property type="entry name" value="GCN5-RELATED N-ACETYLTRANSFERASE 3, CHLOROPLASTIC"/>
    <property type="match status" value="1"/>
</dbReference>
<dbReference type="CDD" id="cd04301">
    <property type="entry name" value="NAT_SF"/>
    <property type="match status" value="1"/>
</dbReference>
<dbReference type="InterPro" id="IPR016181">
    <property type="entry name" value="Acyl_CoA_acyltransferase"/>
</dbReference>
<reference evidence="2 3" key="1">
    <citation type="submission" date="2020-12" db="EMBL/GenBank/DDBJ databases">
        <title>Halosimplex halophilum sp. nov. and Halosimplex salinum sp. nov., two new members of the genus Halosimplex.</title>
        <authorList>
            <person name="Cui H.L."/>
        </authorList>
    </citation>
    <scope>NUCLEOTIDE SEQUENCE [LARGE SCALE GENOMIC DNA]</scope>
    <source>
        <strain evidence="2 3">YGH94</strain>
    </source>
</reference>
<dbReference type="GO" id="GO:0008080">
    <property type="term" value="F:N-acetyltransferase activity"/>
    <property type="evidence" value="ECO:0007669"/>
    <property type="project" value="TreeGrafter"/>
</dbReference>
<dbReference type="OrthoDB" id="43754at2157"/>
<dbReference type="InterPro" id="IPR000182">
    <property type="entry name" value="GNAT_dom"/>
</dbReference>
<proteinExistence type="predicted"/>
<gene>
    <name evidence="2" type="ORF">I7X12_06715</name>
</gene>
<dbReference type="GeneID" id="60588170"/>
<dbReference type="KEGG" id="hlt:I7X12_06715"/>
<dbReference type="Proteomes" id="UP000595001">
    <property type="component" value="Chromosome"/>
</dbReference>
<dbReference type="RefSeq" id="WP_198063074.1">
    <property type="nucleotide sequence ID" value="NZ_CP065856.1"/>
</dbReference>